<gene>
    <name evidence="3" type="primary">hbd-5</name>
    <name evidence="3" type="ordered locus">TTX_0317</name>
</gene>
<dbReference type="KEGG" id="ttn:TTX_0317"/>
<dbReference type="SUPFAM" id="SSF52096">
    <property type="entry name" value="ClpP/crotonase"/>
    <property type="match status" value="1"/>
</dbReference>
<dbReference type="GeneID" id="11263329"/>
<dbReference type="Pfam" id="PF00378">
    <property type="entry name" value="ECH_1"/>
    <property type="match status" value="1"/>
</dbReference>
<evidence type="ECO:0000313" key="4">
    <source>
        <dbReference type="Proteomes" id="UP000002654"/>
    </source>
</evidence>
<dbReference type="GO" id="GO:0006635">
    <property type="term" value="P:fatty acid beta-oxidation"/>
    <property type="evidence" value="ECO:0007669"/>
    <property type="project" value="TreeGrafter"/>
</dbReference>
<name>G4RN50_THETK</name>
<keyword evidence="2 3" id="KW-0456">Lyase</keyword>
<dbReference type="GO" id="GO:0004300">
    <property type="term" value="F:enoyl-CoA hydratase activity"/>
    <property type="evidence" value="ECO:0007669"/>
    <property type="project" value="UniProtKB-EC"/>
</dbReference>
<dbReference type="STRING" id="768679.TTX_0317"/>
<protein>
    <submittedName>
        <fullName evidence="3">Enoyl-CoA hydratase/isomerase</fullName>
        <ecNumber evidence="3">4.2.1.17</ecNumber>
    </submittedName>
</protein>
<dbReference type="EC" id="4.2.1.17" evidence="3"/>
<dbReference type="Proteomes" id="UP000002654">
    <property type="component" value="Chromosome"/>
</dbReference>
<keyword evidence="4" id="KW-1185">Reference proteome</keyword>
<reference evidence="3 4" key="1">
    <citation type="journal article" date="2011" name="PLoS ONE">
        <title>The complete genome sequence of Thermoproteus tenax: a physiologically versatile member of the Crenarchaeota.</title>
        <authorList>
            <person name="Siebers B."/>
            <person name="Zaparty M."/>
            <person name="Raddatz G."/>
            <person name="Tjaden B."/>
            <person name="Albers S.V."/>
            <person name="Bell S.D."/>
            <person name="Blombach F."/>
            <person name="Kletzin A."/>
            <person name="Kyrpides N."/>
            <person name="Lanz C."/>
            <person name="Plagens A."/>
            <person name="Rampp M."/>
            <person name="Rosinus A."/>
            <person name="von Jan M."/>
            <person name="Makarova K.S."/>
            <person name="Klenk H.P."/>
            <person name="Schuster S.C."/>
            <person name="Hensel R."/>
        </authorList>
    </citation>
    <scope>NUCLEOTIDE SEQUENCE [LARGE SCALE GENOMIC DNA]</scope>
    <source>
        <strain evidence="4">ATCC 35583 / DSM 2078 / JCM 9277 / NBRC 100435 / Kra 1</strain>
    </source>
</reference>
<dbReference type="OrthoDB" id="28059at2157"/>
<evidence type="ECO:0000256" key="1">
    <source>
        <dbReference type="ARBA" id="ARBA00023098"/>
    </source>
</evidence>
<keyword evidence="1" id="KW-0443">Lipid metabolism</keyword>
<dbReference type="EMBL" id="FN869859">
    <property type="protein sequence ID" value="CCC80994.1"/>
    <property type="molecule type" value="Genomic_DNA"/>
</dbReference>
<dbReference type="eggNOG" id="arCOG00239">
    <property type="taxonomic scope" value="Archaea"/>
</dbReference>
<dbReference type="CDD" id="cd06558">
    <property type="entry name" value="crotonase-like"/>
    <property type="match status" value="1"/>
</dbReference>
<dbReference type="PATRIC" id="fig|768679.9.peg.335"/>
<dbReference type="InterPro" id="IPR001753">
    <property type="entry name" value="Enoyl-CoA_hydra/iso"/>
</dbReference>
<organism evidence="3 4">
    <name type="scientific">Thermoproteus tenax (strain ATCC 35583 / DSM 2078 / JCM 9277 / NBRC 100435 / Kra 1)</name>
    <dbReference type="NCBI Taxonomy" id="768679"/>
    <lineage>
        <taxon>Archaea</taxon>
        <taxon>Thermoproteota</taxon>
        <taxon>Thermoprotei</taxon>
        <taxon>Thermoproteales</taxon>
        <taxon>Thermoproteaceae</taxon>
        <taxon>Thermoproteus</taxon>
    </lineage>
</organism>
<accession>G4RN50</accession>
<evidence type="ECO:0000256" key="2">
    <source>
        <dbReference type="ARBA" id="ARBA00023239"/>
    </source>
</evidence>
<dbReference type="PANTHER" id="PTHR11941">
    <property type="entry name" value="ENOYL-COA HYDRATASE-RELATED"/>
    <property type="match status" value="1"/>
</dbReference>
<dbReference type="InterPro" id="IPR029045">
    <property type="entry name" value="ClpP/crotonase-like_dom_sf"/>
</dbReference>
<dbReference type="PaxDb" id="768679-TTX_0317"/>
<evidence type="ECO:0000313" key="3">
    <source>
        <dbReference type="EMBL" id="CCC80994.1"/>
    </source>
</evidence>
<proteinExistence type="predicted"/>
<dbReference type="PANTHER" id="PTHR11941:SF169">
    <property type="entry name" value="(7AS)-7A-METHYL-1,5-DIOXO-2,3,5,6,7,7A-HEXAHYDRO-1H-INDENE-CARBOXYL-COA HYDROLASE"/>
    <property type="match status" value="1"/>
</dbReference>
<dbReference type="Gene3D" id="3.90.226.10">
    <property type="entry name" value="2-enoyl-CoA Hydratase, Chain A, domain 1"/>
    <property type="match status" value="1"/>
</dbReference>
<dbReference type="HOGENOM" id="CLU_1092471_0_0_2"/>
<sequence length="254" mass="27865">MEKFFNRVKIWNEEGIGVIAVDNGEFNRINRDVLVQLTSALMLASQDPNVDKVVITAMGGAYFTAGIDWVNLGDDYDSVRETVRAIKSLFALMASSAKPVFVVLNGSAVGIGMEIALWADLVIAPPDVYICYPEAKAGIPPAFGARPLLDRLDRLTALRMLSGEAAEAPLLAQRGLIHVVPRGNLMGDAKALVKSLNIPPLSRRLIHRYVKELDEFEAVYVDALMSRCLAKADRERLLKIVAQEVPKCRAKFAS</sequence>
<dbReference type="AlphaFoldDB" id="G4RN50"/>
<dbReference type="RefSeq" id="WP_014126251.1">
    <property type="nucleotide sequence ID" value="NC_016070.1"/>
</dbReference>